<dbReference type="CDD" id="cd00085">
    <property type="entry name" value="HNHc"/>
    <property type="match status" value="1"/>
</dbReference>
<dbReference type="InterPro" id="IPR052892">
    <property type="entry name" value="NA-targeting_endonuclease"/>
</dbReference>
<gene>
    <name evidence="2" type="ORF">F7732_12685</name>
</gene>
<keyword evidence="2" id="KW-0378">Hydrolase</keyword>
<dbReference type="SMART" id="SM00507">
    <property type="entry name" value="HNHc"/>
    <property type="match status" value="1"/>
</dbReference>
<dbReference type="OrthoDB" id="2873040at2"/>
<dbReference type="GO" id="GO:0003676">
    <property type="term" value="F:nucleic acid binding"/>
    <property type="evidence" value="ECO:0007669"/>
    <property type="project" value="InterPro"/>
</dbReference>
<organism evidence="2 3">
    <name type="scientific">Bacillus mesophilum</name>
    <dbReference type="NCBI Taxonomy" id="1071718"/>
    <lineage>
        <taxon>Bacteria</taxon>
        <taxon>Bacillati</taxon>
        <taxon>Bacillota</taxon>
        <taxon>Bacilli</taxon>
        <taxon>Bacillales</taxon>
        <taxon>Bacillaceae</taxon>
        <taxon>Bacillus</taxon>
    </lineage>
</organism>
<reference evidence="2 3" key="1">
    <citation type="journal article" date="2014" name="Arch. Microbiol.">
        <title>Bacillus mesophilum sp. nov., strain IITR-54T, a novel 4-chlorobiphenyl dechlorinating bacterium.</title>
        <authorList>
            <person name="Manickam N."/>
            <person name="Singh N.K."/>
            <person name="Bajaj A."/>
            <person name="Kumar R.M."/>
            <person name="Kaur G."/>
            <person name="Kaur N."/>
            <person name="Bala M."/>
            <person name="Kumar A."/>
            <person name="Mayilraj S."/>
        </authorList>
    </citation>
    <scope>NUCLEOTIDE SEQUENCE [LARGE SCALE GENOMIC DNA]</scope>
    <source>
        <strain evidence="2 3">IITR-54</strain>
    </source>
</reference>
<dbReference type="RefSeq" id="WP_151574366.1">
    <property type="nucleotide sequence ID" value="NZ_WBOT01000003.1"/>
</dbReference>
<dbReference type="PANTHER" id="PTHR33877">
    <property type="entry name" value="SLL1193 PROTEIN"/>
    <property type="match status" value="1"/>
</dbReference>
<dbReference type="Proteomes" id="UP000441354">
    <property type="component" value="Unassembled WGS sequence"/>
</dbReference>
<dbReference type="AlphaFoldDB" id="A0A7V7UVN0"/>
<keyword evidence="2" id="KW-0255">Endonuclease</keyword>
<dbReference type="Pfam" id="PF01844">
    <property type="entry name" value="HNH"/>
    <property type="match status" value="1"/>
</dbReference>
<sequence>MCEETKYCSRCDQDKPIDVFYKANRSYCAECERAAASVRMREYGRTPRGKASMALQNARKTIKKNGYEVEDNLEVDDVLAVMEFFGNTCVYCDQEIAGTMSIDHVVPLSKGGGNTKANIVVACMPCNVKKHDRPIAERFSQEKQEEVERYSAFVDGEDIECESLSAEVKRLLSGLSKAVENFSSLPDVMLQKSGLRN</sequence>
<dbReference type="GO" id="GO:0008270">
    <property type="term" value="F:zinc ion binding"/>
    <property type="evidence" value="ECO:0007669"/>
    <property type="project" value="InterPro"/>
</dbReference>
<protein>
    <submittedName>
        <fullName evidence="2">HNH endonuclease</fullName>
    </submittedName>
</protein>
<dbReference type="InterPro" id="IPR003615">
    <property type="entry name" value="HNH_nuc"/>
</dbReference>
<dbReference type="InterPro" id="IPR002711">
    <property type="entry name" value="HNH"/>
</dbReference>
<dbReference type="PANTHER" id="PTHR33877:SF2">
    <property type="entry name" value="OS07G0170200 PROTEIN"/>
    <property type="match status" value="1"/>
</dbReference>
<evidence type="ECO:0000313" key="2">
    <source>
        <dbReference type="EMBL" id="KAB2332931.1"/>
    </source>
</evidence>
<dbReference type="EMBL" id="WBOT01000003">
    <property type="protein sequence ID" value="KAB2332931.1"/>
    <property type="molecule type" value="Genomic_DNA"/>
</dbReference>
<evidence type="ECO:0000259" key="1">
    <source>
        <dbReference type="SMART" id="SM00507"/>
    </source>
</evidence>
<keyword evidence="3" id="KW-1185">Reference proteome</keyword>
<dbReference type="Gene3D" id="1.10.30.50">
    <property type="match status" value="1"/>
</dbReference>
<proteinExistence type="predicted"/>
<comment type="caution">
    <text evidence="2">The sequence shown here is derived from an EMBL/GenBank/DDBJ whole genome shotgun (WGS) entry which is preliminary data.</text>
</comment>
<name>A0A7V7UVN0_9BACI</name>
<accession>A0A7V7UVN0</accession>
<keyword evidence="2" id="KW-0540">Nuclease</keyword>
<feature type="domain" description="HNH nuclease" evidence="1">
    <location>
        <begin position="77"/>
        <end position="128"/>
    </location>
</feature>
<dbReference type="GO" id="GO:0004519">
    <property type="term" value="F:endonuclease activity"/>
    <property type="evidence" value="ECO:0007669"/>
    <property type="project" value="UniProtKB-KW"/>
</dbReference>
<evidence type="ECO:0000313" key="3">
    <source>
        <dbReference type="Proteomes" id="UP000441354"/>
    </source>
</evidence>